<dbReference type="InterPro" id="IPR007529">
    <property type="entry name" value="Znf_HIT"/>
</dbReference>
<keyword evidence="5" id="KW-1185">Reference proteome</keyword>
<gene>
    <name evidence="4" type="ORF">COEREDRAFT_85796</name>
</gene>
<dbReference type="GO" id="GO:0008270">
    <property type="term" value="F:zinc ion binding"/>
    <property type="evidence" value="ECO:0007669"/>
    <property type="project" value="UniProtKB-UniRule"/>
</dbReference>
<dbReference type="PANTHER" id="PTHR15555:SF0">
    <property type="entry name" value="ZINC FINGER HIT DOMAIN-CONTAINING PROTEIN 2"/>
    <property type="match status" value="1"/>
</dbReference>
<dbReference type="PANTHER" id="PTHR15555">
    <property type="entry name" value="ZINC FINGER HIT DOMAIN CONTAINING PROTEIN 2 PROTEIN FON -RELATED"/>
    <property type="match status" value="1"/>
</dbReference>
<dbReference type="Proteomes" id="UP000242474">
    <property type="component" value="Unassembled WGS sequence"/>
</dbReference>
<dbReference type="SUPFAM" id="SSF144232">
    <property type="entry name" value="HIT/MYND zinc finger-like"/>
    <property type="match status" value="1"/>
</dbReference>
<sequence length="401" mass="45350">MSLKQKNCGICDKPRAKYNCPKCALPYCSLKCYRDKKHDECSENFYKDQVEENMKAHKADEETKNEMRQIVQRYHDQINIGEDMLDELDSDDSHFDDLSRDASLAERLEGINFEDNVNQSIAQRIWDRLTKEEREEFMNLIGGQDVKTIITPWKPWWNSACGKSGIVEVDNGNNSSQNPVSTSSIVPPIIESGAPVQTLAHKVHPSVLFQLAQISLAYIYMMRHLNGEPRGDNMAIAFQDLATIAPLLSGKQADVYKSAHEAIVIGFCNIDESMGSDAKCALLDDMLAIYSDSAFVAAMVSDIYSILTELLATDIVFNRGVKKSHVVRSEKRMFFLISIVHQMKQESDPWEFMAADIAMLKQRYISEEQAFRDKSPYIPSHADTAESKSKQVSSIDSIRIP</sequence>
<keyword evidence="1" id="KW-0479">Metal-binding</keyword>
<dbReference type="AlphaFoldDB" id="A0A2G5BFZ6"/>
<dbReference type="OrthoDB" id="18412at2759"/>
<dbReference type="STRING" id="763665.A0A2G5BFZ6"/>
<feature type="region of interest" description="Disordered" evidence="2">
    <location>
        <begin position="376"/>
        <end position="401"/>
    </location>
</feature>
<dbReference type="Gene3D" id="3.30.60.190">
    <property type="match status" value="1"/>
</dbReference>
<dbReference type="EMBL" id="KZ303492">
    <property type="protein sequence ID" value="PIA17921.1"/>
    <property type="molecule type" value="Genomic_DNA"/>
</dbReference>
<proteinExistence type="predicted"/>
<dbReference type="InterPro" id="IPR039646">
    <property type="entry name" value="ZNHIT2"/>
</dbReference>
<dbReference type="CDD" id="cd23024">
    <property type="entry name" value="zf-HIT_ZNHIT2-3"/>
    <property type="match status" value="1"/>
</dbReference>
<keyword evidence="1" id="KW-0862">Zinc</keyword>
<evidence type="ECO:0000259" key="3">
    <source>
        <dbReference type="PROSITE" id="PS51083"/>
    </source>
</evidence>
<accession>A0A2G5BFZ6</accession>
<evidence type="ECO:0000313" key="4">
    <source>
        <dbReference type="EMBL" id="PIA17921.1"/>
    </source>
</evidence>
<evidence type="ECO:0000313" key="5">
    <source>
        <dbReference type="Proteomes" id="UP000242474"/>
    </source>
</evidence>
<name>A0A2G5BFZ6_COERN</name>
<feature type="compositionally biased region" description="Polar residues" evidence="2">
    <location>
        <begin position="390"/>
        <end position="401"/>
    </location>
</feature>
<reference evidence="4 5" key="1">
    <citation type="journal article" date="2015" name="Genome Biol. Evol.">
        <title>Phylogenomic analyses indicate that early fungi evolved digesting cell walls of algal ancestors of land plants.</title>
        <authorList>
            <person name="Chang Y."/>
            <person name="Wang S."/>
            <person name="Sekimoto S."/>
            <person name="Aerts A.L."/>
            <person name="Choi C."/>
            <person name="Clum A."/>
            <person name="LaButti K.M."/>
            <person name="Lindquist E.A."/>
            <person name="Yee Ngan C."/>
            <person name="Ohm R.A."/>
            <person name="Salamov A.A."/>
            <person name="Grigoriev I.V."/>
            <person name="Spatafora J.W."/>
            <person name="Berbee M.L."/>
        </authorList>
    </citation>
    <scope>NUCLEOTIDE SEQUENCE [LARGE SCALE GENOMIC DNA]</scope>
    <source>
        <strain evidence="4 5">NRRL 1564</strain>
    </source>
</reference>
<organism evidence="4 5">
    <name type="scientific">Coemansia reversa (strain ATCC 12441 / NRRL 1564)</name>
    <dbReference type="NCBI Taxonomy" id="763665"/>
    <lineage>
        <taxon>Eukaryota</taxon>
        <taxon>Fungi</taxon>
        <taxon>Fungi incertae sedis</taxon>
        <taxon>Zoopagomycota</taxon>
        <taxon>Kickxellomycotina</taxon>
        <taxon>Kickxellomycetes</taxon>
        <taxon>Kickxellales</taxon>
        <taxon>Kickxellaceae</taxon>
        <taxon>Coemansia</taxon>
    </lineage>
</organism>
<evidence type="ECO:0000256" key="2">
    <source>
        <dbReference type="SAM" id="MobiDB-lite"/>
    </source>
</evidence>
<evidence type="ECO:0000256" key="1">
    <source>
        <dbReference type="PROSITE-ProRule" id="PRU00453"/>
    </source>
</evidence>
<protein>
    <recommendedName>
        <fullName evidence="3">HIT-type domain-containing protein</fullName>
    </recommendedName>
</protein>
<keyword evidence="1" id="KW-0863">Zinc-finger</keyword>
<dbReference type="Pfam" id="PF04438">
    <property type="entry name" value="zf-HIT"/>
    <property type="match status" value="1"/>
</dbReference>
<dbReference type="PROSITE" id="PS51083">
    <property type="entry name" value="ZF_HIT"/>
    <property type="match status" value="1"/>
</dbReference>
<feature type="domain" description="HIT-type" evidence="3">
    <location>
        <begin position="8"/>
        <end position="41"/>
    </location>
</feature>